<dbReference type="Gramene" id="KOM30377">
    <property type="protein sequence ID" value="KOM30377"/>
    <property type="gene ID" value="LR48_Vigan1293s000900"/>
</dbReference>
<accession>A0A0L9TIV7</accession>
<dbReference type="AlphaFoldDB" id="A0A0L9TIV7"/>
<protein>
    <submittedName>
        <fullName evidence="1">Uncharacterized protein</fullName>
    </submittedName>
</protein>
<dbReference type="EMBL" id="KQ258668">
    <property type="protein sequence ID" value="KOM30377.1"/>
    <property type="molecule type" value="Genomic_DNA"/>
</dbReference>
<organism evidence="1 2">
    <name type="scientific">Phaseolus angularis</name>
    <name type="common">Azuki bean</name>
    <name type="synonym">Vigna angularis</name>
    <dbReference type="NCBI Taxonomy" id="3914"/>
    <lineage>
        <taxon>Eukaryota</taxon>
        <taxon>Viridiplantae</taxon>
        <taxon>Streptophyta</taxon>
        <taxon>Embryophyta</taxon>
        <taxon>Tracheophyta</taxon>
        <taxon>Spermatophyta</taxon>
        <taxon>Magnoliopsida</taxon>
        <taxon>eudicotyledons</taxon>
        <taxon>Gunneridae</taxon>
        <taxon>Pentapetalae</taxon>
        <taxon>rosids</taxon>
        <taxon>fabids</taxon>
        <taxon>Fabales</taxon>
        <taxon>Fabaceae</taxon>
        <taxon>Papilionoideae</taxon>
        <taxon>50 kb inversion clade</taxon>
        <taxon>NPAAA clade</taxon>
        <taxon>indigoferoid/millettioid clade</taxon>
        <taxon>Phaseoleae</taxon>
        <taxon>Vigna</taxon>
    </lineage>
</organism>
<name>A0A0L9TIV7_PHAAN</name>
<evidence type="ECO:0000313" key="1">
    <source>
        <dbReference type="EMBL" id="KOM30377.1"/>
    </source>
</evidence>
<reference evidence="2" key="1">
    <citation type="journal article" date="2015" name="Proc. Natl. Acad. Sci. U.S.A.">
        <title>Genome sequencing of adzuki bean (Vigna angularis) provides insight into high starch and low fat accumulation and domestication.</title>
        <authorList>
            <person name="Yang K."/>
            <person name="Tian Z."/>
            <person name="Chen C."/>
            <person name="Luo L."/>
            <person name="Zhao B."/>
            <person name="Wang Z."/>
            <person name="Yu L."/>
            <person name="Li Y."/>
            <person name="Sun Y."/>
            <person name="Li W."/>
            <person name="Chen Y."/>
            <person name="Li Y."/>
            <person name="Zhang Y."/>
            <person name="Ai D."/>
            <person name="Zhao J."/>
            <person name="Shang C."/>
            <person name="Ma Y."/>
            <person name="Wu B."/>
            <person name="Wang M."/>
            <person name="Gao L."/>
            <person name="Sun D."/>
            <person name="Zhang P."/>
            <person name="Guo F."/>
            <person name="Wang W."/>
            <person name="Li Y."/>
            <person name="Wang J."/>
            <person name="Varshney R.K."/>
            <person name="Wang J."/>
            <person name="Ling H.Q."/>
            <person name="Wan P."/>
        </authorList>
    </citation>
    <scope>NUCLEOTIDE SEQUENCE</scope>
    <source>
        <strain evidence="2">cv. Jingnong 6</strain>
    </source>
</reference>
<gene>
    <name evidence="1" type="ORF">LR48_Vigan1293s000900</name>
</gene>
<proteinExistence type="predicted"/>
<evidence type="ECO:0000313" key="2">
    <source>
        <dbReference type="Proteomes" id="UP000053144"/>
    </source>
</evidence>
<sequence>MTSGSGSSLRAKANHAGSDDYFSFTRRHELKISLIVAVVVVIFSGEDKGWVRLKERDSTLVIHLLEASPCMTFLHLVSGACSLRATLLVSESHRVCRRTSISLTESCSMRSPADLARSMLGVLDLSPSTDQFSPILLPSRSVIDVHMSFSREGKKSCSRCRVVKSLQDSKVLEGSLLLGQLSL</sequence>
<dbReference type="Proteomes" id="UP000053144">
    <property type="component" value="Unassembled WGS sequence"/>
</dbReference>